<sequence length="182" mass="21913">MQPLDQILLILDIDETLLYAADRPLARKPDCRIGPYAVYLRPFLTDFLNQVSQHFRIAVWSSSSHDYVESVVNTIFPKWVIPEFIWSRERCITRFDPEWHEQYYIKDLKKVRRQGYNLERVLIVDDTPQKVERNYGNAIYVTPWFGDQNDNELQLLTKYLLQLRDKANLRCIEKRNWKNRGY</sequence>
<dbReference type="InterPro" id="IPR004274">
    <property type="entry name" value="FCP1_dom"/>
</dbReference>
<dbReference type="Proteomes" id="UP000316855">
    <property type="component" value="Chromosome"/>
</dbReference>
<gene>
    <name evidence="2" type="ORF">Pan161_42900</name>
</gene>
<dbReference type="InterPro" id="IPR023214">
    <property type="entry name" value="HAD_sf"/>
</dbReference>
<dbReference type="Gene3D" id="3.40.50.1000">
    <property type="entry name" value="HAD superfamily/HAD-like"/>
    <property type="match status" value="1"/>
</dbReference>
<keyword evidence="3" id="KW-1185">Reference proteome</keyword>
<dbReference type="CDD" id="cd07521">
    <property type="entry name" value="HAD_FCP1-like"/>
    <property type="match status" value="1"/>
</dbReference>
<feature type="domain" description="FCP1 homology" evidence="1">
    <location>
        <begin position="2"/>
        <end position="163"/>
    </location>
</feature>
<evidence type="ECO:0000313" key="2">
    <source>
        <dbReference type="EMBL" id="QDT92622.1"/>
    </source>
</evidence>
<dbReference type="RefSeq" id="WP_197995440.1">
    <property type="nucleotide sequence ID" value="NZ_CP036343.1"/>
</dbReference>
<proteinExistence type="predicted"/>
<reference evidence="2 3" key="1">
    <citation type="submission" date="2019-02" db="EMBL/GenBank/DDBJ databases">
        <title>Deep-cultivation of Planctomycetes and their phenomic and genomic characterization uncovers novel biology.</title>
        <authorList>
            <person name="Wiegand S."/>
            <person name="Jogler M."/>
            <person name="Boedeker C."/>
            <person name="Pinto D."/>
            <person name="Vollmers J."/>
            <person name="Rivas-Marin E."/>
            <person name="Kohn T."/>
            <person name="Peeters S.H."/>
            <person name="Heuer A."/>
            <person name="Rast P."/>
            <person name="Oberbeckmann S."/>
            <person name="Bunk B."/>
            <person name="Jeske O."/>
            <person name="Meyerdierks A."/>
            <person name="Storesund J.E."/>
            <person name="Kallscheuer N."/>
            <person name="Luecker S."/>
            <person name="Lage O.M."/>
            <person name="Pohl T."/>
            <person name="Merkel B.J."/>
            <person name="Hornburger P."/>
            <person name="Mueller R.-W."/>
            <person name="Bruemmer F."/>
            <person name="Labrenz M."/>
            <person name="Spormann A.M."/>
            <person name="Op den Camp H."/>
            <person name="Overmann J."/>
            <person name="Amann R."/>
            <person name="Jetten M.S.M."/>
            <person name="Mascher T."/>
            <person name="Medema M.H."/>
            <person name="Devos D.P."/>
            <person name="Kaster A.-K."/>
            <person name="Ovreas L."/>
            <person name="Rohde M."/>
            <person name="Galperin M.Y."/>
            <person name="Jogler C."/>
        </authorList>
    </citation>
    <scope>NUCLEOTIDE SEQUENCE [LARGE SCALE GENOMIC DNA]</scope>
    <source>
        <strain evidence="2 3">Pan161</strain>
    </source>
</reference>
<dbReference type="InterPro" id="IPR036412">
    <property type="entry name" value="HAD-like_sf"/>
</dbReference>
<dbReference type="SUPFAM" id="SSF56784">
    <property type="entry name" value="HAD-like"/>
    <property type="match status" value="1"/>
</dbReference>
<organism evidence="2 3">
    <name type="scientific">Gimesia algae</name>
    <dbReference type="NCBI Taxonomy" id="2527971"/>
    <lineage>
        <taxon>Bacteria</taxon>
        <taxon>Pseudomonadati</taxon>
        <taxon>Planctomycetota</taxon>
        <taxon>Planctomycetia</taxon>
        <taxon>Planctomycetales</taxon>
        <taxon>Planctomycetaceae</taxon>
        <taxon>Gimesia</taxon>
    </lineage>
</organism>
<evidence type="ECO:0000313" key="3">
    <source>
        <dbReference type="Proteomes" id="UP000316855"/>
    </source>
</evidence>
<accession>A0A517VI33</accession>
<dbReference type="SMART" id="SM00577">
    <property type="entry name" value="CPDc"/>
    <property type="match status" value="1"/>
</dbReference>
<dbReference type="KEGG" id="gax:Pan161_42900"/>
<dbReference type="PROSITE" id="PS50969">
    <property type="entry name" value="FCP1"/>
    <property type="match status" value="1"/>
</dbReference>
<dbReference type="EMBL" id="CP036343">
    <property type="protein sequence ID" value="QDT92622.1"/>
    <property type="molecule type" value="Genomic_DNA"/>
</dbReference>
<dbReference type="InterPro" id="IPR050365">
    <property type="entry name" value="TIM50"/>
</dbReference>
<dbReference type="Pfam" id="PF03031">
    <property type="entry name" value="NIF"/>
    <property type="match status" value="1"/>
</dbReference>
<protein>
    <submittedName>
        <fullName evidence="2">NLI interacting factor-like phosphatase</fullName>
    </submittedName>
</protein>
<dbReference type="PANTHER" id="PTHR12210">
    <property type="entry name" value="DULLARD PROTEIN PHOSPHATASE"/>
    <property type="match status" value="1"/>
</dbReference>
<name>A0A517VI33_9PLAN</name>
<evidence type="ECO:0000259" key="1">
    <source>
        <dbReference type="PROSITE" id="PS50969"/>
    </source>
</evidence>
<dbReference type="AlphaFoldDB" id="A0A517VI33"/>